<dbReference type="InterPro" id="IPR040794">
    <property type="entry name" value="CE2_N"/>
</dbReference>
<keyword evidence="5" id="KW-1185">Reference proteome</keyword>
<evidence type="ECO:0000259" key="3">
    <source>
        <dbReference type="Pfam" id="PF17996"/>
    </source>
</evidence>
<organism evidence="4 5">
    <name type="scientific">Ruminococcus champanellensis (strain DSM 18848 / JCM 17042 / KCTC 15320 / 18P13)</name>
    <dbReference type="NCBI Taxonomy" id="213810"/>
    <lineage>
        <taxon>Bacteria</taxon>
        <taxon>Bacillati</taxon>
        <taxon>Bacillota</taxon>
        <taxon>Clostridia</taxon>
        <taxon>Eubacteriales</taxon>
        <taxon>Oscillospiraceae</taxon>
        <taxon>Ruminococcus</taxon>
    </lineage>
</organism>
<name>D4LES2_RUMC1</name>
<dbReference type="Proteomes" id="UP000007054">
    <property type="component" value="Chromosome"/>
</dbReference>
<dbReference type="KEGG" id="rch:RUM_20960"/>
<dbReference type="GO" id="GO:0052689">
    <property type="term" value="F:carboxylic ester hydrolase activity"/>
    <property type="evidence" value="ECO:0007669"/>
    <property type="project" value="InterPro"/>
</dbReference>
<evidence type="ECO:0000313" key="4">
    <source>
        <dbReference type="EMBL" id="CBL18117.1"/>
    </source>
</evidence>
<evidence type="ECO:0000259" key="2">
    <source>
        <dbReference type="Pfam" id="PF13472"/>
    </source>
</evidence>
<keyword evidence="4" id="KW-0378">Hydrolase</keyword>
<feature type="domain" description="SGNH hydrolase-type esterase" evidence="2">
    <location>
        <begin position="205"/>
        <end position="399"/>
    </location>
</feature>
<dbReference type="GeneID" id="83156757"/>
<dbReference type="CDD" id="cd01831">
    <property type="entry name" value="Endoglucanase_E_like"/>
    <property type="match status" value="1"/>
</dbReference>
<evidence type="ECO:0000256" key="1">
    <source>
        <dbReference type="SAM" id="Phobius"/>
    </source>
</evidence>
<feature type="domain" description="Carbohydrate esterase 2 N-terminal" evidence="3">
    <location>
        <begin position="82"/>
        <end position="186"/>
    </location>
</feature>
<dbReference type="PANTHER" id="PTHR37834">
    <property type="entry name" value="GDSL-LIKE LIPASE/ACYLHYDROLASE DOMAIN PROTEIN (AFU_ORTHOLOGUE AFUA_2G00620)"/>
    <property type="match status" value="1"/>
</dbReference>
<evidence type="ECO:0000313" key="5">
    <source>
        <dbReference type="Proteomes" id="UP000007054"/>
    </source>
</evidence>
<dbReference type="EMBL" id="FP929052">
    <property type="protein sequence ID" value="CBL18117.1"/>
    <property type="molecule type" value="Genomic_DNA"/>
</dbReference>
<gene>
    <name evidence="4" type="ordered locus">RUM_20960</name>
</gene>
<accession>D4LES2</accession>
<dbReference type="PANTHER" id="PTHR37834:SF2">
    <property type="entry name" value="ESTERASE, SGNH HYDROLASE-TYPE"/>
    <property type="match status" value="1"/>
</dbReference>
<reference evidence="4" key="1">
    <citation type="submission" date="2010-03" db="EMBL/GenBank/DDBJ databases">
        <title>The genome sequence of Ruminococcus sp. 18P13.</title>
        <authorList>
            <consortium name="metaHIT consortium -- http://www.metahit.eu/"/>
            <person name="Pajon A."/>
            <person name="Turner K."/>
            <person name="Parkhill J."/>
            <person name="Bernalier A."/>
        </authorList>
    </citation>
    <scope>NUCLEOTIDE SEQUENCE [LARGE SCALE GENOMIC DNA]</scope>
    <source>
        <strain evidence="4">Type strain: 18P13</strain>
    </source>
</reference>
<dbReference type="SUPFAM" id="SSF52266">
    <property type="entry name" value="SGNH hydrolase"/>
    <property type="match status" value="1"/>
</dbReference>
<dbReference type="InterPro" id="IPR036514">
    <property type="entry name" value="SGNH_hydro_sf"/>
</dbReference>
<dbReference type="STRING" id="213810.RUM_20960"/>
<dbReference type="Gene3D" id="3.40.50.1110">
    <property type="entry name" value="SGNH hydrolase"/>
    <property type="match status" value="1"/>
</dbReference>
<reference evidence="4" key="2">
    <citation type="submission" date="2010-03" db="EMBL/GenBank/DDBJ databases">
        <authorList>
            <person name="Pajon A."/>
        </authorList>
    </citation>
    <scope>NUCLEOTIDE SEQUENCE</scope>
    <source>
        <strain evidence="4">Type strain: 18P13</strain>
    </source>
</reference>
<dbReference type="InterPro" id="IPR037461">
    <property type="entry name" value="CtCE2-like_dom"/>
</dbReference>
<keyword evidence="1" id="KW-0472">Membrane</keyword>
<dbReference type="Pfam" id="PF17996">
    <property type="entry name" value="CE2_N"/>
    <property type="match status" value="1"/>
</dbReference>
<sequence length="426" mass="46887">MRKRDVAVATVTAVLVLAIGGLICWVLYTHGIKGLSKPIMQTLTGNNSQYAEEPATMPEDAPKWDSEQTESYPAIAAHMKLQGRTTRDEDQITWLVQSGSAAEFTVTGTKAVLTLAGDRTALGKENHKPRYAVYLDDQLLTDALMRTKELEIPLFESNQPRTASVKVIQLSEAGYGAVGVKHVTVTSIYQEPVQPIPAKDLRIEFIGDSITCGYGVETKSEKDSFTTGTENFTKTYAYLTARMLNADYSAVCYSGYGIVSGWTGDGQKKPDSILPKYYNLIGILPKYKKQWDFEHAEQNDVVVINLGTNDYSYLSPSFSSRSKEFIKGYVDFLKQVRQKNPNAYIFCTMGTMGGESVYGLIEQAVGEYSAATGDTRIKSYASPVQTQEDGYGADYHPSVKTQQDSAQLLTEEICNTLGIQPGGSFQ</sequence>
<dbReference type="RefSeq" id="WP_015559023.1">
    <property type="nucleotide sequence ID" value="NC_021039.1"/>
</dbReference>
<proteinExistence type="predicted"/>
<dbReference type="InterPro" id="IPR052762">
    <property type="entry name" value="PCW_deacetylase/CE"/>
</dbReference>
<keyword evidence="1" id="KW-0812">Transmembrane</keyword>
<feature type="transmembrane region" description="Helical" evidence="1">
    <location>
        <begin position="7"/>
        <end position="28"/>
    </location>
</feature>
<keyword evidence="1" id="KW-1133">Transmembrane helix</keyword>
<dbReference type="Pfam" id="PF13472">
    <property type="entry name" value="Lipase_GDSL_2"/>
    <property type="match status" value="1"/>
</dbReference>
<dbReference type="HOGENOM" id="CLU_042506_0_0_9"/>
<dbReference type="PATRIC" id="fig|213810.4.peg.1985"/>
<dbReference type="InterPro" id="IPR013830">
    <property type="entry name" value="SGNH_hydro"/>
</dbReference>
<protein>
    <submittedName>
        <fullName evidence="4">GDSL-like Lipase/Acylhydrolase</fullName>
    </submittedName>
</protein>
<dbReference type="AlphaFoldDB" id="D4LES2"/>
<dbReference type="Gene3D" id="2.60.120.260">
    <property type="entry name" value="Galactose-binding domain-like"/>
    <property type="match status" value="1"/>
</dbReference>